<dbReference type="InterPro" id="IPR019734">
    <property type="entry name" value="TPR_rpt"/>
</dbReference>
<proteinExistence type="predicted"/>
<keyword evidence="4" id="KW-0732">Signal</keyword>
<dbReference type="PANTHER" id="PTHR44186">
    <property type="match status" value="1"/>
</dbReference>
<dbReference type="AlphaFoldDB" id="A0A401FZC0"/>
<dbReference type="PROSITE" id="PS50005">
    <property type="entry name" value="TPR"/>
    <property type="match status" value="1"/>
</dbReference>
<dbReference type="Gene3D" id="1.25.40.10">
    <property type="entry name" value="Tetratricopeptide repeat domain"/>
    <property type="match status" value="3"/>
</dbReference>
<dbReference type="Pfam" id="PF13432">
    <property type="entry name" value="TPR_16"/>
    <property type="match status" value="2"/>
</dbReference>
<name>A0A401FZC0_9BACT</name>
<dbReference type="Proteomes" id="UP000288096">
    <property type="component" value="Unassembled WGS sequence"/>
</dbReference>
<evidence type="ECO:0000256" key="2">
    <source>
        <dbReference type="ARBA" id="ARBA00022803"/>
    </source>
</evidence>
<dbReference type="Pfam" id="PF13174">
    <property type="entry name" value="TPR_6"/>
    <property type="match status" value="1"/>
</dbReference>
<keyword evidence="6" id="KW-1185">Reference proteome</keyword>
<evidence type="ECO:0000256" key="1">
    <source>
        <dbReference type="ARBA" id="ARBA00022737"/>
    </source>
</evidence>
<reference evidence="6" key="1">
    <citation type="submission" date="2017-11" db="EMBL/GenBank/DDBJ databases">
        <authorList>
            <person name="Watanabe M."/>
            <person name="Kojima H."/>
        </authorList>
    </citation>
    <scope>NUCLEOTIDE SEQUENCE [LARGE SCALE GENOMIC DNA]</scope>
    <source>
        <strain evidence="6">Tokyo 01</strain>
    </source>
</reference>
<evidence type="ECO:0000313" key="5">
    <source>
        <dbReference type="EMBL" id="GBC62342.1"/>
    </source>
</evidence>
<evidence type="ECO:0000256" key="4">
    <source>
        <dbReference type="SAM" id="SignalP"/>
    </source>
</evidence>
<reference evidence="6" key="2">
    <citation type="submission" date="2019-01" db="EMBL/GenBank/DDBJ databases">
        <title>Genome sequence of Desulfonema ishimotonii strain Tokyo 01.</title>
        <authorList>
            <person name="Fukui M."/>
        </authorList>
    </citation>
    <scope>NUCLEOTIDE SEQUENCE [LARGE SCALE GENOMIC DNA]</scope>
    <source>
        <strain evidence="6">Tokyo 01</strain>
    </source>
</reference>
<feature type="chain" id="PRO_5019059529" description="Tetratricopeptide repeat protein" evidence="4">
    <location>
        <begin position="23"/>
        <end position="396"/>
    </location>
</feature>
<dbReference type="SMART" id="SM00028">
    <property type="entry name" value="TPR"/>
    <property type="match status" value="5"/>
</dbReference>
<evidence type="ECO:0000313" key="6">
    <source>
        <dbReference type="Proteomes" id="UP000288096"/>
    </source>
</evidence>
<feature type="repeat" description="TPR" evidence="3">
    <location>
        <begin position="71"/>
        <end position="104"/>
    </location>
</feature>
<sequence>MYRITRILLALLWLATPAPLYAGRPAEKQQMTRNEQQALYAAQEAMKKEDFGTARQVLQNHLRNHPNEAGPLFYYALGNAWYMGGKAKPAYDAYKKGFQIDPTSCALCLNLGRVAYELEKYQTAGGLFEKAHRLGKGQKNPDLLYQAGVAYYQGKSLKNAKRVLKRLVSGKRRPDKSCLQLLIQVHLDLKEWKSAEKIVRDFLKQEQENTEYWQLLAQIRMRREDYRGAASALEIIYSLRKPTSKELEELANLYFYLNVPLKAVRTLERAYGPAPKPAHCEKLARAAVQAQQPDRAIRYLNMAIGQTPASKYHLEKGRIYYEQGRWNEATTSLRICVRQNPKQAAAQILLGYCLMEKGAWAEARTVFLAAEKDQKYRKEARDALAMLKEISEAADQ</sequence>
<gene>
    <name evidence="5" type="ORF">DENIS_3311</name>
</gene>
<protein>
    <recommendedName>
        <fullName evidence="7">Tetratricopeptide repeat protein</fullName>
    </recommendedName>
</protein>
<dbReference type="InterPro" id="IPR011990">
    <property type="entry name" value="TPR-like_helical_dom_sf"/>
</dbReference>
<organism evidence="5 6">
    <name type="scientific">Desulfonema ishimotonii</name>
    <dbReference type="NCBI Taxonomy" id="45657"/>
    <lineage>
        <taxon>Bacteria</taxon>
        <taxon>Pseudomonadati</taxon>
        <taxon>Thermodesulfobacteriota</taxon>
        <taxon>Desulfobacteria</taxon>
        <taxon>Desulfobacterales</taxon>
        <taxon>Desulfococcaceae</taxon>
        <taxon>Desulfonema</taxon>
    </lineage>
</organism>
<evidence type="ECO:0008006" key="7">
    <source>
        <dbReference type="Google" id="ProtNLM"/>
    </source>
</evidence>
<dbReference type="RefSeq" id="WP_166405145.1">
    <property type="nucleotide sequence ID" value="NZ_BEXT01000001.1"/>
</dbReference>
<comment type="caution">
    <text evidence="5">The sequence shown here is derived from an EMBL/GenBank/DDBJ whole genome shotgun (WGS) entry which is preliminary data.</text>
</comment>
<accession>A0A401FZC0</accession>
<dbReference type="SUPFAM" id="SSF48452">
    <property type="entry name" value="TPR-like"/>
    <property type="match status" value="2"/>
</dbReference>
<dbReference type="EMBL" id="BEXT01000001">
    <property type="protein sequence ID" value="GBC62342.1"/>
    <property type="molecule type" value="Genomic_DNA"/>
</dbReference>
<keyword evidence="1" id="KW-0677">Repeat</keyword>
<dbReference type="PANTHER" id="PTHR44186:SF1">
    <property type="entry name" value="BARDET-BIEDL SYNDROME 4 PROTEIN"/>
    <property type="match status" value="1"/>
</dbReference>
<keyword evidence="2 3" id="KW-0802">TPR repeat</keyword>
<evidence type="ECO:0000256" key="3">
    <source>
        <dbReference type="PROSITE-ProRule" id="PRU00339"/>
    </source>
</evidence>
<feature type="signal peptide" evidence="4">
    <location>
        <begin position="1"/>
        <end position="22"/>
    </location>
</feature>